<dbReference type="Pfam" id="PF02847">
    <property type="entry name" value="MA3"/>
    <property type="match status" value="1"/>
</dbReference>
<gene>
    <name evidence="2" type="ORF">DC041_0001304</name>
</gene>
<feature type="domain" description="MI" evidence="1">
    <location>
        <begin position="1"/>
        <end position="80"/>
    </location>
</feature>
<keyword evidence="3" id="KW-1185">Reference proteome</keyword>
<reference evidence="2 3" key="1">
    <citation type="journal article" date="2019" name="PLoS Pathog.">
        <title>Genome sequence of the bovine parasite Schistosoma bovis Tanzania.</title>
        <authorList>
            <person name="Oey H."/>
            <person name="Zakrzewski M."/>
            <person name="Gobert G."/>
            <person name="Gravermann K."/>
            <person name="Stoye J."/>
            <person name="Jones M."/>
            <person name="Mcmanus D."/>
            <person name="Krause L."/>
        </authorList>
    </citation>
    <scope>NUCLEOTIDE SEQUENCE [LARGE SCALE GENOMIC DNA]</scope>
    <source>
        <strain evidence="2 3">TAN1997</strain>
    </source>
</reference>
<dbReference type="STRING" id="6184.A0A430QGT7"/>
<comment type="caution">
    <text evidence="2">The sequence shown here is derived from an EMBL/GenBank/DDBJ whole genome shotgun (WGS) entry which is preliminary data.</text>
</comment>
<dbReference type="Proteomes" id="UP000290809">
    <property type="component" value="Unassembled WGS sequence"/>
</dbReference>
<evidence type="ECO:0000259" key="1">
    <source>
        <dbReference type="PROSITE" id="PS51366"/>
    </source>
</evidence>
<dbReference type="Gene3D" id="1.25.40.180">
    <property type="match status" value="1"/>
</dbReference>
<dbReference type="SUPFAM" id="SSF48371">
    <property type="entry name" value="ARM repeat"/>
    <property type="match status" value="1"/>
</dbReference>
<evidence type="ECO:0000313" key="3">
    <source>
        <dbReference type="Proteomes" id="UP000290809"/>
    </source>
</evidence>
<organism evidence="2 3">
    <name type="scientific">Schistosoma bovis</name>
    <name type="common">Blood fluke</name>
    <dbReference type="NCBI Taxonomy" id="6184"/>
    <lineage>
        <taxon>Eukaryota</taxon>
        <taxon>Metazoa</taxon>
        <taxon>Spiralia</taxon>
        <taxon>Lophotrochozoa</taxon>
        <taxon>Platyhelminthes</taxon>
        <taxon>Trematoda</taxon>
        <taxon>Digenea</taxon>
        <taxon>Strigeidida</taxon>
        <taxon>Schistosomatoidea</taxon>
        <taxon>Schistosomatidae</taxon>
        <taxon>Schistosoma</taxon>
    </lineage>
</organism>
<name>A0A430QGT7_SCHBO</name>
<accession>A0A430QGT7</accession>
<sequence>MAIEISTEDARERVIRLLKELCASVVLTIDQLTLGVKRVYAELPDLQIDVPAAYTLMELFMNGAIKAGFIPRKLANEFTTK</sequence>
<dbReference type="InterPro" id="IPR003891">
    <property type="entry name" value="Initiation_fac_eIF4g_MI"/>
</dbReference>
<proteinExistence type="predicted"/>
<dbReference type="EMBL" id="QMKO01001743">
    <property type="protein sequence ID" value="RTG86910.1"/>
    <property type="molecule type" value="Genomic_DNA"/>
</dbReference>
<dbReference type="InterPro" id="IPR016024">
    <property type="entry name" value="ARM-type_fold"/>
</dbReference>
<dbReference type="AlphaFoldDB" id="A0A430QGT7"/>
<evidence type="ECO:0000313" key="2">
    <source>
        <dbReference type="EMBL" id="RTG86910.1"/>
    </source>
</evidence>
<protein>
    <recommendedName>
        <fullName evidence="1">MI domain-containing protein</fullName>
    </recommendedName>
</protein>
<dbReference type="PROSITE" id="PS51366">
    <property type="entry name" value="MI"/>
    <property type="match status" value="1"/>
</dbReference>